<sequence length="130" mass="15249">MQQSGNVINDKGRKVGDWKVEWSNLYYKQQGSYDWRKTRSISDKEYYDIQLGRDTTIRSEFGNHVILQSPHEQCFLEIECKPKEWIITRHQYGNGVHGYIAQHDLSGAMASIKNQRQQTLSDLYHAQEAK</sequence>
<evidence type="ECO:0008006" key="3">
    <source>
        <dbReference type="Google" id="ProtNLM"/>
    </source>
</evidence>
<proteinExistence type="predicted"/>
<evidence type="ECO:0000313" key="1">
    <source>
        <dbReference type="EMBL" id="BCS88316.1"/>
    </source>
</evidence>
<reference evidence="1" key="1">
    <citation type="journal article" date="2022" name="Arch. Microbiol.">
        <title>Pseudodesulfovibrio sediminis sp. nov., a mesophilic and neutrophilic sulfate-reducing bacterium isolated from sediment of a brackish lake.</title>
        <authorList>
            <person name="Takahashi A."/>
            <person name="Kojima H."/>
            <person name="Watanabe M."/>
            <person name="Fukui M."/>
        </authorList>
    </citation>
    <scope>NUCLEOTIDE SEQUENCE</scope>
    <source>
        <strain evidence="1">SF6</strain>
    </source>
</reference>
<name>A0ABM7P3W0_9BACT</name>
<organism evidence="1 2">
    <name type="scientific">Pseudodesulfovibrio sediminis</name>
    <dbReference type="NCBI Taxonomy" id="2810563"/>
    <lineage>
        <taxon>Bacteria</taxon>
        <taxon>Pseudomonadati</taxon>
        <taxon>Thermodesulfobacteriota</taxon>
        <taxon>Desulfovibrionia</taxon>
        <taxon>Desulfovibrionales</taxon>
        <taxon>Desulfovibrionaceae</taxon>
    </lineage>
</organism>
<accession>A0ABM7P3W0</accession>
<dbReference type="Proteomes" id="UP001053296">
    <property type="component" value="Chromosome"/>
</dbReference>
<dbReference type="EMBL" id="AP024485">
    <property type="protein sequence ID" value="BCS88316.1"/>
    <property type="molecule type" value="Genomic_DNA"/>
</dbReference>
<evidence type="ECO:0000313" key="2">
    <source>
        <dbReference type="Proteomes" id="UP001053296"/>
    </source>
</evidence>
<protein>
    <recommendedName>
        <fullName evidence="3">SH3 domain-containing protein</fullName>
    </recommendedName>
</protein>
<keyword evidence="2" id="KW-1185">Reference proteome</keyword>
<gene>
    <name evidence="1" type="ORF">PSDVSF_15580</name>
</gene>
<dbReference type="RefSeq" id="WP_229595860.1">
    <property type="nucleotide sequence ID" value="NZ_AP024485.1"/>
</dbReference>